<dbReference type="Pfam" id="PF20240">
    <property type="entry name" value="DUF6597"/>
    <property type="match status" value="1"/>
</dbReference>
<evidence type="ECO:0000313" key="7">
    <source>
        <dbReference type="Proteomes" id="UP000465622"/>
    </source>
</evidence>
<dbReference type="EMBL" id="AP022567">
    <property type="protein sequence ID" value="BBX34231.1"/>
    <property type="molecule type" value="Genomic_DNA"/>
</dbReference>
<evidence type="ECO:0000259" key="4">
    <source>
        <dbReference type="PROSITE" id="PS01124"/>
    </source>
</evidence>
<dbReference type="Proteomes" id="UP000465622">
    <property type="component" value="Chromosome"/>
</dbReference>
<keyword evidence="3" id="KW-0804">Transcription</keyword>
<dbReference type="InterPro" id="IPR018060">
    <property type="entry name" value="HTH_AraC"/>
</dbReference>
<evidence type="ECO:0000256" key="2">
    <source>
        <dbReference type="ARBA" id="ARBA00023125"/>
    </source>
</evidence>
<dbReference type="SMART" id="SM00342">
    <property type="entry name" value="HTH_ARAC"/>
    <property type="match status" value="1"/>
</dbReference>
<organism evidence="6 8">
    <name type="scientific">Mycolicibacterium mageritense</name>
    <name type="common">Mycobacterium mageritense</name>
    <dbReference type="NCBI Taxonomy" id="53462"/>
    <lineage>
        <taxon>Bacteria</taxon>
        <taxon>Bacillati</taxon>
        <taxon>Actinomycetota</taxon>
        <taxon>Actinomycetes</taxon>
        <taxon>Mycobacteriales</taxon>
        <taxon>Mycobacteriaceae</taxon>
        <taxon>Mycolicibacterium</taxon>
    </lineage>
</organism>
<dbReference type="PANTHER" id="PTHR46796:SF15">
    <property type="entry name" value="BLL1074 PROTEIN"/>
    <property type="match status" value="1"/>
</dbReference>
<name>A0AAI8XLV1_MYCME</name>
<dbReference type="PROSITE" id="PS01124">
    <property type="entry name" value="HTH_ARAC_FAMILY_2"/>
    <property type="match status" value="1"/>
</dbReference>
<feature type="domain" description="HTH araC/xylS-type" evidence="4">
    <location>
        <begin position="126"/>
        <end position="223"/>
    </location>
</feature>
<accession>A0AAI8XLV1</accession>
<dbReference type="Proteomes" id="UP001241092">
    <property type="component" value="Chromosome"/>
</dbReference>
<reference evidence="5" key="2">
    <citation type="submission" date="2020-02" db="EMBL/GenBank/DDBJ databases">
        <authorList>
            <person name="Matsumoto Y."/>
            <person name="Kinjo T."/>
            <person name="Motooka D."/>
            <person name="Nabeya D."/>
            <person name="Jung N."/>
            <person name="Uechi K."/>
            <person name="Horii T."/>
            <person name="Iida T."/>
            <person name="Fujita J."/>
            <person name="Nakamura S."/>
        </authorList>
    </citation>
    <scope>NUCLEOTIDE SEQUENCE</scope>
    <source>
        <strain evidence="5">JCM 12375</strain>
    </source>
</reference>
<dbReference type="InterPro" id="IPR050204">
    <property type="entry name" value="AraC_XylS_family_regulators"/>
</dbReference>
<dbReference type="PANTHER" id="PTHR46796">
    <property type="entry name" value="HTH-TYPE TRANSCRIPTIONAL ACTIVATOR RHAS-RELATED"/>
    <property type="match status" value="1"/>
</dbReference>
<sequence>MGYREIPAPAELRSLVECGWASDRAPEDARVLPDGCMDLIRSGDRVIVAGPDTTAFVAQRGPEPLHGLRFRPGVLPRLLGVPAAELRNTRVDLRDLRTTGADRSLLQLTVALAAETPRAETTPWPLPVLRDVTRRLAAGDSVTATARHAGWSSRTLQRQCAAVYGYGPATLRRILRFRRAVELIHTGMDTSAVAAHAGYADQPHLYREVRELAGVPLRQLSSAANRSTDVPAGSSTVAYR</sequence>
<reference evidence="5 7" key="1">
    <citation type="journal article" date="2019" name="Emerg. Microbes Infect.">
        <title>Comprehensive subspecies identification of 175 nontuberculous mycobacteria species based on 7547 genomic profiles.</title>
        <authorList>
            <person name="Matsumoto Y."/>
            <person name="Kinjo T."/>
            <person name="Motooka D."/>
            <person name="Nabeya D."/>
            <person name="Jung N."/>
            <person name="Uechi K."/>
            <person name="Horii T."/>
            <person name="Iida T."/>
            <person name="Fujita J."/>
            <person name="Nakamura S."/>
        </authorList>
    </citation>
    <scope>NUCLEOTIDE SEQUENCE [LARGE SCALE GENOMIC DNA]</scope>
    <source>
        <strain evidence="5 7">JCM 12375</strain>
    </source>
</reference>
<dbReference type="GO" id="GO:0003700">
    <property type="term" value="F:DNA-binding transcription factor activity"/>
    <property type="evidence" value="ECO:0007669"/>
    <property type="project" value="InterPro"/>
</dbReference>
<evidence type="ECO:0000313" key="8">
    <source>
        <dbReference type="Proteomes" id="UP001241092"/>
    </source>
</evidence>
<keyword evidence="2" id="KW-0238">DNA-binding</keyword>
<gene>
    <name evidence="6" type="ORF">hbim_01173</name>
    <name evidence="5" type="ORF">MMAGJ_35130</name>
</gene>
<dbReference type="Pfam" id="PF12833">
    <property type="entry name" value="HTH_18"/>
    <property type="match status" value="1"/>
</dbReference>
<evidence type="ECO:0000313" key="5">
    <source>
        <dbReference type="EMBL" id="BBX34231.1"/>
    </source>
</evidence>
<protein>
    <submittedName>
        <fullName evidence="5">AraC family transcriptional regulator</fullName>
    </submittedName>
</protein>
<evidence type="ECO:0000256" key="3">
    <source>
        <dbReference type="ARBA" id="ARBA00023163"/>
    </source>
</evidence>
<evidence type="ECO:0000256" key="1">
    <source>
        <dbReference type="ARBA" id="ARBA00023015"/>
    </source>
</evidence>
<dbReference type="RefSeq" id="WP_036430029.1">
    <property type="nucleotide sequence ID" value="NZ_AP022567.1"/>
</dbReference>
<dbReference type="InterPro" id="IPR046532">
    <property type="entry name" value="DUF6597"/>
</dbReference>
<dbReference type="EMBL" id="AP027452">
    <property type="protein sequence ID" value="BDY27251.1"/>
    <property type="molecule type" value="Genomic_DNA"/>
</dbReference>
<reference evidence="6" key="3">
    <citation type="submission" date="2023-03" db="EMBL/GenBank/DDBJ databases">
        <title>Draft genome sequence of a Mycolicibacterium mageritense strain H4_3_1 isolated from a hybrid biological-inorganic system reactor.</title>
        <authorList>
            <person name="Feng X."/>
            <person name="Kazama D."/>
            <person name="Sato K."/>
            <person name="Kobayashi H."/>
        </authorList>
    </citation>
    <scope>NUCLEOTIDE SEQUENCE</scope>
    <source>
        <strain evidence="6">H4_3_1</strain>
    </source>
</reference>
<keyword evidence="1" id="KW-0805">Transcription regulation</keyword>
<dbReference type="Gene3D" id="1.10.10.60">
    <property type="entry name" value="Homeodomain-like"/>
    <property type="match status" value="1"/>
</dbReference>
<proteinExistence type="predicted"/>
<dbReference type="AlphaFoldDB" id="A0AAI8XLV1"/>
<keyword evidence="7" id="KW-1185">Reference proteome</keyword>
<evidence type="ECO:0000313" key="6">
    <source>
        <dbReference type="EMBL" id="BDY27251.1"/>
    </source>
</evidence>
<dbReference type="GO" id="GO:0043565">
    <property type="term" value="F:sequence-specific DNA binding"/>
    <property type="evidence" value="ECO:0007669"/>
    <property type="project" value="InterPro"/>
</dbReference>